<keyword evidence="5 9" id="KW-0227">DNA damage</keyword>
<dbReference type="CDD" id="cd03241">
    <property type="entry name" value="ABC_RecN"/>
    <property type="match status" value="2"/>
</dbReference>
<dbReference type="GO" id="GO:0043590">
    <property type="term" value="C:bacterial nucleoid"/>
    <property type="evidence" value="ECO:0007669"/>
    <property type="project" value="TreeGrafter"/>
</dbReference>
<dbReference type="SUPFAM" id="SSF52540">
    <property type="entry name" value="P-loop containing nucleoside triphosphate hydrolases"/>
    <property type="match status" value="2"/>
</dbReference>
<evidence type="ECO:0000256" key="11">
    <source>
        <dbReference type="SAM" id="MobiDB-lite"/>
    </source>
</evidence>
<dbReference type="GO" id="GO:0006281">
    <property type="term" value="P:DNA repair"/>
    <property type="evidence" value="ECO:0007669"/>
    <property type="project" value="UniProtKB-KW"/>
</dbReference>
<evidence type="ECO:0000256" key="7">
    <source>
        <dbReference type="ARBA" id="ARBA00023204"/>
    </source>
</evidence>
<evidence type="ECO:0000259" key="12">
    <source>
        <dbReference type="SMART" id="SM00382"/>
    </source>
</evidence>
<evidence type="ECO:0000313" key="13">
    <source>
        <dbReference type="EMBL" id="RKH39747.1"/>
    </source>
</evidence>
<organism evidence="13 14">
    <name type="scientific">Corallococcus sicarius</name>
    <dbReference type="NCBI Taxonomy" id="2316726"/>
    <lineage>
        <taxon>Bacteria</taxon>
        <taxon>Pseudomonadati</taxon>
        <taxon>Myxococcota</taxon>
        <taxon>Myxococcia</taxon>
        <taxon>Myxococcales</taxon>
        <taxon>Cystobacterineae</taxon>
        <taxon>Myxococcaceae</taxon>
        <taxon>Corallococcus</taxon>
    </lineage>
</organism>
<protein>
    <recommendedName>
        <fullName evidence="3 9">DNA repair protein RecN</fullName>
    </recommendedName>
    <alternativeName>
        <fullName evidence="8 9">Recombination protein N</fullName>
    </alternativeName>
</protein>
<dbReference type="RefSeq" id="WP_120627376.1">
    <property type="nucleotide sequence ID" value="NZ_RAWG01000152.1"/>
</dbReference>
<keyword evidence="6" id="KW-0067">ATP-binding</keyword>
<dbReference type="EMBL" id="RAWG01000152">
    <property type="protein sequence ID" value="RKH39747.1"/>
    <property type="molecule type" value="Genomic_DNA"/>
</dbReference>
<evidence type="ECO:0000256" key="3">
    <source>
        <dbReference type="ARBA" id="ARBA00021315"/>
    </source>
</evidence>
<gene>
    <name evidence="13" type="primary">recN</name>
    <name evidence="13" type="ORF">D7X12_22715</name>
</gene>
<dbReference type="GO" id="GO:0006310">
    <property type="term" value="P:DNA recombination"/>
    <property type="evidence" value="ECO:0007669"/>
    <property type="project" value="InterPro"/>
</dbReference>
<reference evidence="14" key="1">
    <citation type="submission" date="2018-09" db="EMBL/GenBank/DDBJ databases">
        <authorList>
            <person name="Livingstone P.G."/>
            <person name="Whitworth D.E."/>
        </authorList>
    </citation>
    <scope>NUCLEOTIDE SEQUENCE [LARGE SCALE GENOMIC DNA]</scope>
    <source>
        <strain evidence="14">CA040B</strain>
    </source>
</reference>
<dbReference type="InterPro" id="IPR003395">
    <property type="entry name" value="RecF/RecN/SMC_N"/>
</dbReference>
<dbReference type="Proteomes" id="UP000273405">
    <property type="component" value="Unassembled WGS sequence"/>
</dbReference>
<sequence length="577" mass="61799">MLLGLRISNVAVIEEVEVAFGAGLTVLTGETGAGKSILVDALGLLLGGRADADVIRAGCEDAAVEGVFARTPALGARLEELGLPDLGDEVLVRRVLGRTGRGKVYVNGALVTLGVLGKLTRGAVDIAGQHEHVSLFDSGLHRVLLDKYGGLEESVAAYGREWANLREVDARMEALGGDDAKVRERAEFLRFQLDEITRLEPEAGEDVKLDAERRRLGSAQKLKRQAAEAELLVAGEAPSAVEIVGRALGLVHESIKCDASLAPVATSLSTALSELEEAARRLNRYVEGLESDPGRLGEVEERLDALKRLCRKHGMTLEGVLQKRSELETELGTLENRREILEELNQERKRVEERARKAALSLSRARKASAGAFSQQVRDGLGGLAMGKAAFDVRVTAGEALRPDGLDEVEFYFSANPGEPARPLAKVASGGEASRLLLALKRALADSDACGCYILDEADAGVSGAIADVVGRMIRDVSSHRQVLCITHLPQVAAYADAHLLIRKSVKGERTVSQVLPLSAGAERMQELARMMSGVEVTREALGAAEALVRSAHRSPRARRESGPEGTSPRGRLRRTA</sequence>
<dbReference type="PANTHER" id="PTHR11059:SF0">
    <property type="entry name" value="DNA REPAIR PROTEIN RECN"/>
    <property type="match status" value="1"/>
</dbReference>
<dbReference type="NCBIfam" id="TIGR00634">
    <property type="entry name" value="recN"/>
    <property type="match status" value="1"/>
</dbReference>
<dbReference type="PIRSF" id="PIRSF003128">
    <property type="entry name" value="RecN"/>
    <property type="match status" value="1"/>
</dbReference>
<evidence type="ECO:0000256" key="4">
    <source>
        <dbReference type="ARBA" id="ARBA00022741"/>
    </source>
</evidence>
<evidence type="ECO:0000256" key="8">
    <source>
        <dbReference type="ARBA" id="ARBA00033408"/>
    </source>
</evidence>
<comment type="function">
    <text evidence="1 9">May be involved in recombinational repair of damaged DNA.</text>
</comment>
<evidence type="ECO:0000256" key="9">
    <source>
        <dbReference type="PIRNR" id="PIRNR003128"/>
    </source>
</evidence>
<proteinExistence type="inferred from homology"/>
<evidence type="ECO:0000256" key="10">
    <source>
        <dbReference type="SAM" id="Coils"/>
    </source>
</evidence>
<feature type="coiled-coil region" evidence="10">
    <location>
        <begin position="317"/>
        <end position="361"/>
    </location>
</feature>
<dbReference type="SMART" id="SM00382">
    <property type="entry name" value="AAA"/>
    <property type="match status" value="1"/>
</dbReference>
<feature type="domain" description="AAA+ ATPase" evidence="12">
    <location>
        <begin position="21"/>
        <end position="506"/>
    </location>
</feature>
<dbReference type="GO" id="GO:0009432">
    <property type="term" value="P:SOS response"/>
    <property type="evidence" value="ECO:0007669"/>
    <property type="project" value="TreeGrafter"/>
</dbReference>
<dbReference type="Gene3D" id="3.40.50.300">
    <property type="entry name" value="P-loop containing nucleotide triphosphate hydrolases"/>
    <property type="match status" value="2"/>
</dbReference>
<evidence type="ECO:0000256" key="2">
    <source>
        <dbReference type="ARBA" id="ARBA00009441"/>
    </source>
</evidence>
<feature type="region of interest" description="Disordered" evidence="11">
    <location>
        <begin position="549"/>
        <end position="577"/>
    </location>
</feature>
<name>A0A3A8N5S7_9BACT</name>
<dbReference type="AlphaFoldDB" id="A0A3A8N5S7"/>
<keyword evidence="7 9" id="KW-0234">DNA repair</keyword>
<evidence type="ECO:0000256" key="1">
    <source>
        <dbReference type="ARBA" id="ARBA00003618"/>
    </source>
</evidence>
<evidence type="ECO:0000256" key="5">
    <source>
        <dbReference type="ARBA" id="ARBA00022763"/>
    </source>
</evidence>
<accession>A0A3A8N5S7</accession>
<keyword evidence="4" id="KW-0547">Nucleotide-binding</keyword>
<comment type="caution">
    <text evidence="13">The sequence shown here is derived from an EMBL/GenBank/DDBJ whole genome shotgun (WGS) entry which is preliminary data.</text>
</comment>
<keyword evidence="14" id="KW-1185">Reference proteome</keyword>
<evidence type="ECO:0000256" key="6">
    <source>
        <dbReference type="ARBA" id="ARBA00022840"/>
    </source>
</evidence>
<dbReference type="FunFam" id="3.40.50.300:FF:000319">
    <property type="entry name" value="DNA repair protein RecN"/>
    <property type="match status" value="1"/>
</dbReference>
<dbReference type="PANTHER" id="PTHR11059">
    <property type="entry name" value="DNA REPAIR PROTEIN RECN"/>
    <property type="match status" value="1"/>
</dbReference>
<dbReference type="Pfam" id="PF02463">
    <property type="entry name" value="SMC_N"/>
    <property type="match status" value="1"/>
</dbReference>
<keyword evidence="10" id="KW-0175">Coiled coil</keyword>
<dbReference type="FunFam" id="3.40.50.300:FF:000356">
    <property type="entry name" value="DNA repair protein RecN"/>
    <property type="match status" value="1"/>
</dbReference>
<dbReference type="InterPro" id="IPR004604">
    <property type="entry name" value="DNA_recomb/repair_RecN"/>
</dbReference>
<dbReference type="OrthoDB" id="9806954at2"/>
<comment type="similarity">
    <text evidence="2 9">Belongs to the RecN family.</text>
</comment>
<evidence type="ECO:0000313" key="14">
    <source>
        <dbReference type="Proteomes" id="UP000273405"/>
    </source>
</evidence>
<dbReference type="InterPro" id="IPR003593">
    <property type="entry name" value="AAA+_ATPase"/>
</dbReference>
<dbReference type="InterPro" id="IPR027417">
    <property type="entry name" value="P-loop_NTPase"/>
</dbReference>
<dbReference type="GO" id="GO:0005524">
    <property type="term" value="F:ATP binding"/>
    <property type="evidence" value="ECO:0007669"/>
    <property type="project" value="UniProtKB-KW"/>
</dbReference>